<evidence type="ECO:0000256" key="6">
    <source>
        <dbReference type="SAM" id="Phobius"/>
    </source>
</evidence>
<organism evidence="8 9">
    <name type="scientific">Bifidobacterium catenulatum DSM 16992 = JCM 1194 = LMG 11043</name>
    <dbReference type="NCBI Taxonomy" id="566552"/>
    <lineage>
        <taxon>Bacteria</taxon>
        <taxon>Bacillati</taxon>
        <taxon>Actinomycetota</taxon>
        <taxon>Actinomycetes</taxon>
        <taxon>Bifidobacteriales</taxon>
        <taxon>Bifidobacteriaceae</taxon>
        <taxon>Bifidobacterium</taxon>
    </lineage>
</organism>
<feature type="domain" description="Type II secretion system protein GspF" evidence="7">
    <location>
        <begin position="47"/>
        <end position="166"/>
    </location>
</feature>
<feature type="transmembrane region" description="Helical" evidence="6">
    <location>
        <begin position="149"/>
        <end position="174"/>
    </location>
</feature>
<dbReference type="Proteomes" id="UP000035061">
    <property type="component" value="Chromosome"/>
</dbReference>
<keyword evidence="4 6" id="KW-1133">Transmembrane helix</keyword>
<proteinExistence type="predicted"/>
<evidence type="ECO:0000256" key="3">
    <source>
        <dbReference type="ARBA" id="ARBA00022692"/>
    </source>
</evidence>
<name>A0ABM7EU70_9BIFI</name>
<dbReference type="PANTHER" id="PTHR35007:SF3">
    <property type="entry name" value="POSSIBLE CONSERVED ALANINE RICH MEMBRANE PROTEIN"/>
    <property type="match status" value="1"/>
</dbReference>
<evidence type="ECO:0000313" key="8">
    <source>
        <dbReference type="EMBL" id="BAR01093.1"/>
    </source>
</evidence>
<gene>
    <name evidence="8" type="ORF">BBCT_0125</name>
</gene>
<keyword evidence="9" id="KW-1185">Reference proteome</keyword>
<evidence type="ECO:0000256" key="4">
    <source>
        <dbReference type="ARBA" id="ARBA00022989"/>
    </source>
</evidence>
<evidence type="ECO:0000313" key="9">
    <source>
        <dbReference type="Proteomes" id="UP000035061"/>
    </source>
</evidence>
<evidence type="ECO:0000256" key="5">
    <source>
        <dbReference type="ARBA" id="ARBA00023136"/>
    </source>
</evidence>
<reference evidence="8 9" key="1">
    <citation type="submission" date="2012-02" db="EMBL/GenBank/DDBJ databases">
        <title>Complete genome sequence of Bifidobacterium catenulatum JCM 1194.</title>
        <authorList>
            <person name="Toh H."/>
            <person name="Oshima K."/>
            <person name="Morita H."/>
            <person name="Hattori M."/>
        </authorList>
    </citation>
    <scope>NUCLEOTIDE SEQUENCE [LARGE SCALE GENOMIC DNA]</scope>
    <source>
        <strain evidence="8 9">JCM 1194</strain>
    </source>
</reference>
<protein>
    <recommendedName>
        <fullName evidence="7">Type II secretion system protein GspF domain-containing protein</fullName>
    </recommendedName>
</protein>
<keyword evidence="3 6" id="KW-0812">Transmembrane</keyword>
<evidence type="ECO:0000259" key="7">
    <source>
        <dbReference type="Pfam" id="PF00482"/>
    </source>
</evidence>
<dbReference type="Pfam" id="PF00482">
    <property type="entry name" value="T2SSF"/>
    <property type="match status" value="1"/>
</dbReference>
<keyword evidence="5 6" id="KW-0472">Membrane</keyword>
<dbReference type="InterPro" id="IPR018076">
    <property type="entry name" value="T2SS_GspF_dom"/>
</dbReference>
<evidence type="ECO:0000256" key="2">
    <source>
        <dbReference type="ARBA" id="ARBA00022475"/>
    </source>
</evidence>
<dbReference type="EMBL" id="AP012325">
    <property type="protein sequence ID" value="BAR01093.1"/>
    <property type="molecule type" value="Genomic_DNA"/>
</dbReference>
<dbReference type="PANTHER" id="PTHR35007">
    <property type="entry name" value="INTEGRAL MEMBRANE PROTEIN-RELATED"/>
    <property type="match status" value="1"/>
</dbReference>
<keyword evidence="2" id="KW-1003">Cell membrane</keyword>
<evidence type="ECO:0000256" key="1">
    <source>
        <dbReference type="ARBA" id="ARBA00004651"/>
    </source>
</evidence>
<comment type="subcellular location">
    <subcellularLocation>
        <location evidence="1">Cell membrane</location>
        <topology evidence="1">Multi-pass membrane protein</topology>
    </subcellularLocation>
</comment>
<sequence length="175" mass="18921">MMTGLWMLTAVVCAAEAIWLKQWRPVRVPSDLAPAERMRELPLPLILEMLSVAIRQGSSIPRALIAVGDIAAGEFGAGLRSAGEQLNEGVSWDDAWPDDGDLAVVRDAFASSWHSGASPVERLETAVEQLDWDERAQIEQAAAKLSVRLLLPTGLCFLPAFVAVGIIPSVMSFVQ</sequence>
<accession>A0ABM7EU70</accession>